<keyword evidence="1" id="KW-0732">Signal</keyword>
<dbReference type="EMBL" id="BQKI01000001">
    <property type="protein sequence ID" value="GJM84555.1"/>
    <property type="molecule type" value="Genomic_DNA"/>
</dbReference>
<evidence type="ECO:0000313" key="3">
    <source>
        <dbReference type="EMBL" id="GJM84555.1"/>
    </source>
</evidence>
<evidence type="ECO:0000259" key="2">
    <source>
        <dbReference type="Pfam" id="PF13456"/>
    </source>
</evidence>
<name>A0AAV5BBR4_ELECO</name>
<feature type="domain" description="RNase H type-1" evidence="2">
    <location>
        <begin position="87"/>
        <end position="150"/>
    </location>
</feature>
<dbReference type="InterPro" id="IPR052929">
    <property type="entry name" value="RNase_H-like_EbsB-rel"/>
</dbReference>
<feature type="chain" id="PRO_5043887472" description="RNase H type-1 domain-containing protein" evidence="1">
    <location>
        <begin position="22"/>
        <end position="171"/>
    </location>
</feature>
<dbReference type="AlphaFoldDB" id="A0AAV5BBR4"/>
<sequence length="171" mass="18699">MFAFLLLVGGLLPLLMPVVQPDAGVGLLHAISEVDMRILVVEGHNGLSPWFSWRGGLPVLPSLIPSVLTQVQEIAWKLLKPGWVKVNVDGAFVEHTGEAGAGVIARDHTGQVILTAWRALFRCASAVEVEMLACLEGIRLAGEWVHAPIIYSLIAPVWSRRSRINNKTVRR</sequence>
<accession>A0AAV5BBR4</accession>
<dbReference type="InterPro" id="IPR036397">
    <property type="entry name" value="RNaseH_sf"/>
</dbReference>
<dbReference type="PANTHER" id="PTHR47074:SF11">
    <property type="entry name" value="REVERSE TRANSCRIPTASE-LIKE PROTEIN"/>
    <property type="match status" value="1"/>
</dbReference>
<comment type="caution">
    <text evidence="3">The sequence shown here is derived from an EMBL/GenBank/DDBJ whole genome shotgun (WGS) entry which is preliminary data.</text>
</comment>
<dbReference type="Pfam" id="PF13456">
    <property type="entry name" value="RVT_3"/>
    <property type="match status" value="1"/>
</dbReference>
<organism evidence="3 4">
    <name type="scientific">Eleusine coracana subsp. coracana</name>
    <dbReference type="NCBI Taxonomy" id="191504"/>
    <lineage>
        <taxon>Eukaryota</taxon>
        <taxon>Viridiplantae</taxon>
        <taxon>Streptophyta</taxon>
        <taxon>Embryophyta</taxon>
        <taxon>Tracheophyta</taxon>
        <taxon>Spermatophyta</taxon>
        <taxon>Magnoliopsida</taxon>
        <taxon>Liliopsida</taxon>
        <taxon>Poales</taxon>
        <taxon>Poaceae</taxon>
        <taxon>PACMAD clade</taxon>
        <taxon>Chloridoideae</taxon>
        <taxon>Cynodonteae</taxon>
        <taxon>Eleusininae</taxon>
        <taxon>Eleusine</taxon>
    </lineage>
</organism>
<dbReference type="CDD" id="cd06222">
    <property type="entry name" value="RNase_H_like"/>
    <property type="match status" value="1"/>
</dbReference>
<evidence type="ECO:0000256" key="1">
    <source>
        <dbReference type="SAM" id="SignalP"/>
    </source>
</evidence>
<reference evidence="3" key="1">
    <citation type="journal article" date="2018" name="DNA Res.">
        <title>Multiple hybrid de novo genome assembly of finger millet, an orphan allotetraploid crop.</title>
        <authorList>
            <person name="Hatakeyama M."/>
            <person name="Aluri S."/>
            <person name="Balachadran M.T."/>
            <person name="Sivarajan S.R."/>
            <person name="Patrignani A."/>
            <person name="Gruter S."/>
            <person name="Poveda L."/>
            <person name="Shimizu-Inatsugi R."/>
            <person name="Baeten J."/>
            <person name="Francoijs K.J."/>
            <person name="Nataraja K.N."/>
            <person name="Reddy Y.A.N."/>
            <person name="Phadnis S."/>
            <person name="Ravikumar R.L."/>
            <person name="Schlapbach R."/>
            <person name="Sreeman S.M."/>
            <person name="Shimizu K.K."/>
        </authorList>
    </citation>
    <scope>NUCLEOTIDE SEQUENCE</scope>
</reference>
<keyword evidence="4" id="KW-1185">Reference proteome</keyword>
<dbReference type="PANTHER" id="PTHR47074">
    <property type="entry name" value="BNAC02G40300D PROTEIN"/>
    <property type="match status" value="1"/>
</dbReference>
<dbReference type="SUPFAM" id="SSF53098">
    <property type="entry name" value="Ribonuclease H-like"/>
    <property type="match status" value="1"/>
</dbReference>
<dbReference type="GO" id="GO:0003676">
    <property type="term" value="F:nucleic acid binding"/>
    <property type="evidence" value="ECO:0007669"/>
    <property type="project" value="InterPro"/>
</dbReference>
<dbReference type="Gene3D" id="3.30.420.10">
    <property type="entry name" value="Ribonuclease H-like superfamily/Ribonuclease H"/>
    <property type="match status" value="1"/>
</dbReference>
<dbReference type="InterPro" id="IPR044730">
    <property type="entry name" value="RNase_H-like_dom_plant"/>
</dbReference>
<dbReference type="InterPro" id="IPR002156">
    <property type="entry name" value="RNaseH_domain"/>
</dbReference>
<feature type="signal peptide" evidence="1">
    <location>
        <begin position="1"/>
        <end position="21"/>
    </location>
</feature>
<dbReference type="InterPro" id="IPR012337">
    <property type="entry name" value="RNaseH-like_sf"/>
</dbReference>
<evidence type="ECO:0000313" key="4">
    <source>
        <dbReference type="Proteomes" id="UP001054889"/>
    </source>
</evidence>
<reference evidence="3" key="2">
    <citation type="submission" date="2021-12" db="EMBL/GenBank/DDBJ databases">
        <title>Resequencing data analysis of finger millet.</title>
        <authorList>
            <person name="Hatakeyama M."/>
            <person name="Aluri S."/>
            <person name="Balachadran M.T."/>
            <person name="Sivarajan S.R."/>
            <person name="Poveda L."/>
            <person name="Shimizu-Inatsugi R."/>
            <person name="Schlapbach R."/>
            <person name="Sreeman S.M."/>
            <person name="Shimizu K.K."/>
        </authorList>
    </citation>
    <scope>NUCLEOTIDE SEQUENCE</scope>
</reference>
<gene>
    <name evidence="3" type="primary">ga00238</name>
    <name evidence="3" type="ORF">PR202_ga00238</name>
</gene>
<protein>
    <recommendedName>
        <fullName evidence="2">RNase H type-1 domain-containing protein</fullName>
    </recommendedName>
</protein>
<dbReference type="GO" id="GO:0004523">
    <property type="term" value="F:RNA-DNA hybrid ribonuclease activity"/>
    <property type="evidence" value="ECO:0007669"/>
    <property type="project" value="InterPro"/>
</dbReference>
<dbReference type="Proteomes" id="UP001054889">
    <property type="component" value="Unassembled WGS sequence"/>
</dbReference>
<proteinExistence type="predicted"/>